<name>A0A8X6XQ44_9ARAC</name>
<keyword evidence="2" id="KW-1185">Reference proteome</keyword>
<gene>
    <name evidence="1" type="ORF">TNIN_307901</name>
</gene>
<proteinExistence type="predicted"/>
<evidence type="ECO:0000313" key="1">
    <source>
        <dbReference type="EMBL" id="GFY58102.1"/>
    </source>
</evidence>
<accession>A0A8X6XQ44</accession>
<comment type="caution">
    <text evidence="1">The sequence shown here is derived from an EMBL/GenBank/DDBJ whole genome shotgun (WGS) entry which is preliminary data.</text>
</comment>
<protein>
    <submittedName>
        <fullName evidence="1">Uncharacterized protein</fullName>
    </submittedName>
</protein>
<evidence type="ECO:0000313" key="2">
    <source>
        <dbReference type="Proteomes" id="UP000886998"/>
    </source>
</evidence>
<dbReference type="Proteomes" id="UP000886998">
    <property type="component" value="Unassembled WGS sequence"/>
</dbReference>
<dbReference type="AlphaFoldDB" id="A0A8X6XQ44"/>
<reference evidence="1" key="1">
    <citation type="submission" date="2020-08" db="EMBL/GenBank/DDBJ databases">
        <title>Multicomponent nature underlies the extraordinary mechanical properties of spider dragline silk.</title>
        <authorList>
            <person name="Kono N."/>
            <person name="Nakamura H."/>
            <person name="Mori M."/>
            <person name="Yoshida Y."/>
            <person name="Ohtoshi R."/>
            <person name="Malay A.D."/>
            <person name="Moran D.A.P."/>
            <person name="Tomita M."/>
            <person name="Numata K."/>
            <person name="Arakawa K."/>
        </authorList>
    </citation>
    <scope>NUCLEOTIDE SEQUENCE</scope>
</reference>
<dbReference type="EMBL" id="BMAV01011916">
    <property type="protein sequence ID" value="GFY58102.1"/>
    <property type="molecule type" value="Genomic_DNA"/>
</dbReference>
<organism evidence="1 2">
    <name type="scientific">Trichonephila inaurata madagascariensis</name>
    <dbReference type="NCBI Taxonomy" id="2747483"/>
    <lineage>
        <taxon>Eukaryota</taxon>
        <taxon>Metazoa</taxon>
        <taxon>Ecdysozoa</taxon>
        <taxon>Arthropoda</taxon>
        <taxon>Chelicerata</taxon>
        <taxon>Arachnida</taxon>
        <taxon>Araneae</taxon>
        <taxon>Araneomorphae</taxon>
        <taxon>Entelegynae</taxon>
        <taxon>Araneoidea</taxon>
        <taxon>Nephilidae</taxon>
        <taxon>Trichonephila</taxon>
        <taxon>Trichonephila inaurata</taxon>
    </lineage>
</organism>
<sequence>MPESRSTLLKASYQWEHHVPPTQIVPNNKMGRKKINDYGDDGEFKSIKFQITFDGTATPLLRLKRKAIERSISLEFIVTLSFSSHEENRGAIGKIK</sequence>